<feature type="domain" description="WW" evidence="2">
    <location>
        <begin position="223"/>
        <end position="256"/>
    </location>
</feature>
<dbReference type="Proteomes" id="UP000789342">
    <property type="component" value="Unassembled WGS sequence"/>
</dbReference>
<feature type="compositionally biased region" description="Basic and acidic residues" evidence="1">
    <location>
        <begin position="1"/>
        <end position="29"/>
    </location>
</feature>
<feature type="compositionally biased region" description="Basic and acidic residues" evidence="1">
    <location>
        <begin position="343"/>
        <end position="352"/>
    </location>
</feature>
<keyword evidence="4" id="KW-1185">Reference proteome</keyword>
<feature type="compositionally biased region" description="Polar residues" evidence="1">
    <location>
        <begin position="357"/>
        <end position="386"/>
    </location>
</feature>
<feature type="region of interest" description="Disordered" evidence="1">
    <location>
        <begin position="75"/>
        <end position="106"/>
    </location>
</feature>
<evidence type="ECO:0000256" key="1">
    <source>
        <dbReference type="SAM" id="MobiDB-lite"/>
    </source>
</evidence>
<dbReference type="SMART" id="SM00456">
    <property type="entry name" value="WW"/>
    <property type="match status" value="1"/>
</dbReference>
<feature type="compositionally biased region" description="Basic and acidic residues" evidence="1">
    <location>
        <begin position="392"/>
        <end position="404"/>
    </location>
</feature>
<feature type="compositionally biased region" description="Low complexity" evidence="1">
    <location>
        <begin position="409"/>
        <end position="419"/>
    </location>
</feature>
<dbReference type="InterPro" id="IPR001202">
    <property type="entry name" value="WW_dom"/>
</dbReference>
<dbReference type="InterPro" id="IPR036020">
    <property type="entry name" value="WW_dom_sf"/>
</dbReference>
<dbReference type="Pfam" id="PF00397">
    <property type="entry name" value="WW"/>
    <property type="match status" value="1"/>
</dbReference>
<dbReference type="AlphaFoldDB" id="A0A9N9HHP2"/>
<comment type="caution">
    <text evidence="3">The sequence shown here is derived from an EMBL/GenBank/DDBJ whole genome shotgun (WGS) entry which is preliminary data.</text>
</comment>
<feature type="region of interest" description="Disordered" evidence="1">
    <location>
        <begin position="196"/>
        <end position="221"/>
    </location>
</feature>
<dbReference type="SUPFAM" id="SSF51045">
    <property type="entry name" value="WW domain"/>
    <property type="match status" value="1"/>
</dbReference>
<organism evidence="3 4">
    <name type="scientific">Acaulospora morrowiae</name>
    <dbReference type="NCBI Taxonomy" id="94023"/>
    <lineage>
        <taxon>Eukaryota</taxon>
        <taxon>Fungi</taxon>
        <taxon>Fungi incertae sedis</taxon>
        <taxon>Mucoromycota</taxon>
        <taxon>Glomeromycotina</taxon>
        <taxon>Glomeromycetes</taxon>
        <taxon>Diversisporales</taxon>
        <taxon>Acaulosporaceae</taxon>
        <taxon>Acaulospora</taxon>
    </lineage>
</organism>
<dbReference type="OrthoDB" id="2390149at2759"/>
<evidence type="ECO:0000259" key="2">
    <source>
        <dbReference type="PROSITE" id="PS50020"/>
    </source>
</evidence>
<feature type="region of interest" description="Disordered" evidence="1">
    <location>
        <begin position="270"/>
        <end position="421"/>
    </location>
</feature>
<dbReference type="PROSITE" id="PS50020">
    <property type="entry name" value="WW_DOMAIN_2"/>
    <property type="match status" value="1"/>
</dbReference>
<dbReference type="CDD" id="cd00201">
    <property type="entry name" value="WW"/>
    <property type="match status" value="1"/>
</dbReference>
<feature type="region of interest" description="Disordered" evidence="1">
    <location>
        <begin position="1"/>
        <end position="56"/>
    </location>
</feature>
<gene>
    <name evidence="3" type="ORF">AMORRO_LOCUS11272</name>
</gene>
<evidence type="ECO:0000313" key="3">
    <source>
        <dbReference type="EMBL" id="CAG8681567.1"/>
    </source>
</evidence>
<feature type="compositionally biased region" description="Polar residues" evidence="1">
    <location>
        <begin position="548"/>
        <end position="559"/>
    </location>
</feature>
<feature type="region of interest" description="Disordered" evidence="1">
    <location>
        <begin position="750"/>
        <end position="776"/>
    </location>
</feature>
<sequence length="776" mass="90154">AIRVGLGREQDRELSNRRDDRDRPLHERTGVLPDLYRPSSDHHIRESDRRPIREFERDYRNRDMRVEIPGVDRYRADYPRDNHQGRERLSDNMSDRHSRERRPSWELEREKDYRVPGAFAEKDLADNRRTRENEFENRGNSDEKIESHKQSYLQPERRISRSLEIDQMNRSIKLETVRRVDNERIPLSVNDKHLPEIRVRDEKSTDVQSKESNQDLILPKDEDDLPYPWKKCISSKNKVYYYNTETHASYWNYPSEDNGKKQTIDSRQAIEQSEGGKHTDYESSHKDDNGDVDTPRKKLRLTAEHESIDRIIMPDNRKDSNSERSLGPDEQLTFNNTPSSRDLPLRDLESSVRRTRSNTINNVTTTPPKMQASYSEASQSSPTIRSPASMFGDRRYSADYESRRGPYASPQLQSPSSSLRNPFGRIPPSEFYDHNDMFRHDDFGGVRGPGGIMDMRMAGTMGSNISGVMMPQVNSQLPTNNRSGRFIPNHSFGMDQGPMPGVRRMSSVGRGGLPSTHFPPQYRRRSPFEDERIEEQTSSMIGIETENGHASSHRSNGSLRNPVGIGNKNESDEEAWRTEDEMVDFELADTEPQSLLFRRPVPYNQFSQPLPDNEIIRRQVAPVWNHITSSVAGDELFQQFEHIMNDNSHSRKRKRELRILNSRKEFEQRRAMYGGRRMFRYKHLFATPRQLPKTAYPDYFVYPKLAPEIPDELVQSCIDIYQFHNENTVRCNNGVVINVEDDNSENRLNRSRIEDTSGIEDESAAEVSKAEDGANK</sequence>
<reference evidence="3" key="1">
    <citation type="submission" date="2021-06" db="EMBL/GenBank/DDBJ databases">
        <authorList>
            <person name="Kallberg Y."/>
            <person name="Tangrot J."/>
            <person name="Rosling A."/>
        </authorList>
    </citation>
    <scope>NUCLEOTIDE SEQUENCE</scope>
    <source>
        <strain evidence="3">CL551</strain>
    </source>
</reference>
<feature type="region of interest" description="Disordered" evidence="1">
    <location>
        <begin position="547"/>
        <end position="573"/>
    </location>
</feature>
<proteinExistence type="predicted"/>
<protein>
    <submittedName>
        <fullName evidence="3">10507_t:CDS:1</fullName>
    </submittedName>
</protein>
<accession>A0A9N9HHP2</accession>
<dbReference type="EMBL" id="CAJVPV010013961">
    <property type="protein sequence ID" value="CAG8681567.1"/>
    <property type="molecule type" value="Genomic_DNA"/>
</dbReference>
<feature type="region of interest" description="Disordered" evidence="1">
    <location>
        <begin position="120"/>
        <end position="154"/>
    </location>
</feature>
<feature type="compositionally biased region" description="Basic and acidic residues" evidence="1">
    <location>
        <begin position="39"/>
        <end position="56"/>
    </location>
</feature>
<dbReference type="Gene3D" id="2.20.70.10">
    <property type="match status" value="1"/>
</dbReference>
<feature type="compositionally biased region" description="Basic and acidic residues" evidence="1">
    <location>
        <begin position="196"/>
        <end position="213"/>
    </location>
</feature>
<feature type="non-terminal residue" evidence="3">
    <location>
        <position position="1"/>
    </location>
</feature>
<name>A0A9N9HHP2_9GLOM</name>
<evidence type="ECO:0000313" key="4">
    <source>
        <dbReference type="Proteomes" id="UP000789342"/>
    </source>
</evidence>
<feature type="compositionally biased region" description="Basic and acidic residues" evidence="1">
    <location>
        <begin position="274"/>
        <end position="309"/>
    </location>
</feature>